<sequence length="602" mass="59431">MATAEPMAQPLPVGNYKGVMLCNRPDDGATAPGGARASRGAGVRPSDADGPVFLPPGFQADRLGLNPARDNTVTNVVARAAELAEMRHERRHKERNGNYMYRHRKWLAQLGDSKRTAADTAAADGARASELRAKLAASAVAFRNRLRRRREAAAAADANGAAAGQRASGAPAGGAPAGGAGAAADADAARPPTLQPRPALAPAAAPARADGGVPTPAPPAPAVPAAPAVPGSRGGGGGNGGGYGGGQGRPKWAMTEERAVAEEAAEEEDEVASLLNFAQALNFEKYVDDFEVRSALEAIKASLDKAAVVDGGARSDSSRRARARALSANGADEARADFAADFAAEWNEGGEEEGGDSDDDDGGGEGGAGARERGGGGGGGGGGSRGLNWDGLSRAGDSNADQPALLAGLRRLRAARAARSARGDGSDAGGSCGGGGGGDGGGGADGALLGAGGGQSQPAWDSTSSAGGGGGGVAGALARAEARAAREAARELLALNKALGAKHSTASLAATLESVTRKADSERADTGGGAADWTEAGGVGVAAAQAAHAAAARAAAAAALGNSAPLPSLKIAVTHRREQSAADQNSRFDASNLPYLHRNPAV</sequence>
<proteinExistence type="predicted"/>
<feature type="compositionally biased region" description="Gly residues" evidence="1">
    <location>
        <begin position="426"/>
        <end position="455"/>
    </location>
</feature>
<reference evidence="2" key="1">
    <citation type="submission" date="2021-05" db="EMBL/GenBank/DDBJ databases">
        <title>The genome of the haptophyte Pavlova lutheri (Diacronema luteri, Pavlovales) - a model for lipid biosynthesis in eukaryotic algae.</title>
        <authorList>
            <person name="Hulatt C.J."/>
            <person name="Posewitz M.C."/>
        </authorList>
    </citation>
    <scope>NUCLEOTIDE SEQUENCE</scope>
    <source>
        <strain evidence="2">NIVA-4/92</strain>
    </source>
</reference>
<dbReference type="Proteomes" id="UP000751190">
    <property type="component" value="Unassembled WGS sequence"/>
</dbReference>
<dbReference type="PANTHER" id="PTHR41747:SF1">
    <property type="entry name" value="CHROMOSOME UNDETERMINED SCAFFOLD_128, WHOLE GENOME SHOTGUN SEQUENCE"/>
    <property type="match status" value="1"/>
</dbReference>
<accession>A0A8J5WZH6</accession>
<feature type="region of interest" description="Disordered" evidence="1">
    <location>
        <begin position="347"/>
        <end position="395"/>
    </location>
</feature>
<comment type="caution">
    <text evidence="2">The sequence shown here is derived from an EMBL/GenBank/DDBJ whole genome shotgun (WGS) entry which is preliminary data.</text>
</comment>
<feature type="region of interest" description="Disordered" evidence="1">
    <location>
        <begin position="420"/>
        <end position="473"/>
    </location>
</feature>
<feature type="compositionally biased region" description="Gly residues" evidence="1">
    <location>
        <begin position="364"/>
        <end position="385"/>
    </location>
</feature>
<feature type="region of interest" description="Disordered" evidence="1">
    <location>
        <begin position="575"/>
        <end position="602"/>
    </location>
</feature>
<feature type="compositionally biased region" description="Low complexity" evidence="1">
    <location>
        <begin position="182"/>
        <end position="214"/>
    </location>
</feature>
<evidence type="ECO:0000313" key="2">
    <source>
        <dbReference type="EMBL" id="KAG8456956.1"/>
    </source>
</evidence>
<dbReference type="OrthoDB" id="250654at2759"/>
<dbReference type="OMA" id="FKIRCKK"/>
<evidence type="ECO:0000313" key="3">
    <source>
        <dbReference type="Proteomes" id="UP000751190"/>
    </source>
</evidence>
<feature type="compositionally biased region" description="Polar residues" evidence="1">
    <location>
        <begin position="456"/>
        <end position="465"/>
    </location>
</feature>
<evidence type="ECO:0000256" key="1">
    <source>
        <dbReference type="SAM" id="MobiDB-lite"/>
    </source>
</evidence>
<feature type="compositionally biased region" description="Low complexity" evidence="1">
    <location>
        <begin position="28"/>
        <end position="44"/>
    </location>
</feature>
<gene>
    <name evidence="2" type="ORF">KFE25_011314</name>
</gene>
<feature type="region of interest" description="Disordered" evidence="1">
    <location>
        <begin position="310"/>
        <end position="330"/>
    </location>
</feature>
<feature type="region of interest" description="Disordered" evidence="1">
    <location>
        <begin position="24"/>
        <end position="50"/>
    </location>
</feature>
<keyword evidence="3" id="KW-1185">Reference proteome</keyword>
<feature type="compositionally biased region" description="Gly residues" evidence="1">
    <location>
        <begin position="232"/>
        <end position="248"/>
    </location>
</feature>
<dbReference type="EMBL" id="JAGTXO010000094">
    <property type="protein sequence ID" value="KAG8456956.1"/>
    <property type="molecule type" value="Genomic_DNA"/>
</dbReference>
<organism evidence="2 3">
    <name type="scientific">Diacronema lutheri</name>
    <name type="common">Unicellular marine alga</name>
    <name type="synonym">Monochrysis lutheri</name>
    <dbReference type="NCBI Taxonomy" id="2081491"/>
    <lineage>
        <taxon>Eukaryota</taxon>
        <taxon>Haptista</taxon>
        <taxon>Haptophyta</taxon>
        <taxon>Pavlovophyceae</taxon>
        <taxon>Pavlovales</taxon>
        <taxon>Pavlovaceae</taxon>
        <taxon>Diacronema</taxon>
    </lineage>
</organism>
<feature type="compositionally biased region" description="Gly residues" evidence="1">
    <location>
        <begin position="171"/>
        <end position="181"/>
    </location>
</feature>
<dbReference type="PANTHER" id="PTHR41747">
    <property type="entry name" value="CHROMOSOME UNDETERMINED SCAFFOLD_128, WHOLE GENOME SHOTGUN SEQUENCE"/>
    <property type="match status" value="1"/>
</dbReference>
<dbReference type="AlphaFoldDB" id="A0A8J5WZH6"/>
<name>A0A8J5WZH6_DIALT</name>
<feature type="compositionally biased region" description="Pro residues" evidence="1">
    <location>
        <begin position="215"/>
        <end position="224"/>
    </location>
</feature>
<protein>
    <submittedName>
        <fullName evidence="2">Uncharacterized protein</fullName>
    </submittedName>
</protein>
<feature type="compositionally biased region" description="Acidic residues" evidence="1">
    <location>
        <begin position="348"/>
        <end position="363"/>
    </location>
</feature>
<feature type="region of interest" description="Disordered" evidence="1">
    <location>
        <begin position="156"/>
        <end position="265"/>
    </location>
</feature>
<feature type="compositionally biased region" description="Low complexity" evidence="1">
    <location>
        <begin position="156"/>
        <end position="170"/>
    </location>
</feature>